<evidence type="ECO:0000313" key="2">
    <source>
        <dbReference type="Proteomes" id="UP001589590"/>
    </source>
</evidence>
<dbReference type="Proteomes" id="UP001589590">
    <property type="component" value="Unassembled WGS sequence"/>
</dbReference>
<organism evidence="1 2">
    <name type="scientific">Algibacter miyuki</name>
    <dbReference type="NCBI Taxonomy" id="1306933"/>
    <lineage>
        <taxon>Bacteria</taxon>
        <taxon>Pseudomonadati</taxon>
        <taxon>Bacteroidota</taxon>
        <taxon>Flavobacteriia</taxon>
        <taxon>Flavobacteriales</taxon>
        <taxon>Flavobacteriaceae</taxon>
        <taxon>Algibacter</taxon>
    </lineage>
</organism>
<keyword evidence="2" id="KW-1185">Reference proteome</keyword>
<dbReference type="EMBL" id="JBHMFA010000006">
    <property type="protein sequence ID" value="MFB9105313.1"/>
    <property type="molecule type" value="Genomic_DNA"/>
</dbReference>
<name>A0ABV5H0J4_9FLAO</name>
<gene>
    <name evidence="1" type="ORF">ACFFU1_10400</name>
</gene>
<protein>
    <submittedName>
        <fullName evidence="1">DUF6786 family protein</fullName>
    </submittedName>
</protein>
<accession>A0ABV5H0J4</accession>
<proteinExistence type="predicted"/>
<evidence type="ECO:0000313" key="1">
    <source>
        <dbReference type="EMBL" id="MFB9105313.1"/>
    </source>
</evidence>
<dbReference type="RefSeq" id="WP_377879094.1">
    <property type="nucleotide sequence ID" value="NZ_JAUFQP010000016.1"/>
</dbReference>
<comment type="caution">
    <text evidence="1">The sequence shown here is derived from an EMBL/GenBank/DDBJ whole genome shotgun (WGS) entry which is preliminary data.</text>
</comment>
<dbReference type="InterPro" id="IPR046713">
    <property type="entry name" value="DUF6786"/>
</dbReference>
<sequence length="43" mass="4908">MKNYIEIIELTDASNQSKVVVSAAFQGRVMTRKFFISKAIKML</sequence>
<dbReference type="Pfam" id="PF20583">
    <property type="entry name" value="DUF6786"/>
    <property type="match status" value="1"/>
</dbReference>
<reference evidence="1 2" key="1">
    <citation type="submission" date="2024-09" db="EMBL/GenBank/DDBJ databases">
        <authorList>
            <person name="Sun Q."/>
            <person name="Mori K."/>
        </authorList>
    </citation>
    <scope>NUCLEOTIDE SEQUENCE [LARGE SCALE GENOMIC DNA]</scope>
    <source>
        <strain evidence="1 2">CECT 8300</strain>
    </source>
</reference>